<dbReference type="Gene3D" id="3.40.532.10">
    <property type="entry name" value="Peptidase C12, ubiquitin carboxyl-terminal hydrolase"/>
    <property type="match status" value="1"/>
</dbReference>
<accession>A0A0C3HF69</accession>
<comment type="caution">
    <text evidence="7">Lacks conserved residue(s) required for the propagation of feature annotation.</text>
</comment>
<evidence type="ECO:0000256" key="5">
    <source>
        <dbReference type="ARBA" id="ARBA00022801"/>
    </source>
</evidence>
<dbReference type="PANTHER" id="PTHR10589:SF29">
    <property type="entry name" value="UBIQUITIN CARBOXYL-TERMINAL HYDROLASE"/>
    <property type="match status" value="1"/>
</dbReference>
<dbReference type="AlphaFoldDB" id="A0A0C3HF69"/>
<keyword evidence="6" id="KW-0788">Thiol protease</keyword>
<sequence length="377" mass="43464">MEPEFNGDNQSTETTTMRRRLRPKSEVSSVVESDLIASAMYPLTDEERRNWPGWVELESDPTINNACATVALLNIVMNVSEIDLGETLRAFKAETRNLKPPYRGKKLGSNEFIRTIHNSFARRLDILNADLVLFRDMENWGKAKKYRKKRVVKRKKDDENEPGFHFIAYVPINGEVWKLDGLRRQPDNLGSYQQEDWMAVAVPHINEQMFKYQQDGVQFNLLSLCRSPLRCCPEKLAESLHAIRMLKNVLEAVQPNWQQFTEVHDATIVTGADETFGISQDLIDTCMPPQELTERIENSKSDATAAINLYQELVRDQLALQRYYWDELALIGQEDEQANRRKQDYTSLIYNTIKALSEKGMLKEIVDEVNEDGSGRK</sequence>
<evidence type="ECO:0000256" key="1">
    <source>
        <dbReference type="ARBA" id="ARBA00000707"/>
    </source>
</evidence>
<evidence type="ECO:0000256" key="4">
    <source>
        <dbReference type="ARBA" id="ARBA00022786"/>
    </source>
</evidence>
<keyword evidence="11" id="KW-1185">Reference proteome</keyword>
<keyword evidence="5" id="KW-0378">Hydrolase</keyword>
<reference evidence="11" key="2">
    <citation type="submission" date="2015-01" db="EMBL/GenBank/DDBJ databases">
        <title>Evolutionary Origins and Diversification of the Mycorrhizal Mutualists.</title>
        <authorList>
            <consortium name="DOE Joint Genome Institute"/>
            <consortium name="Mycorrhizal Genomics Consortium"/>
            <person name="Kohler A."/>
            <person name="Kuo A."/>
            <person name="Nagy L.G."/>
            <person name="Floudas D."/>
            <person name="Copeland A."/>
            <person name="Barry K.W."/>
            <person name="Cichocki N."/>
            <person name="Veneault-Fourrey C."/>
            <person name="LaButti K."/>
            <person name="Lindquist E.A."/>
            <person name="Lipzen A."/>
            <person name="Lundell T."/>
            <person name="Morin E."/>
            <person name="Murat C."/>
            <person name="Riley R."/>
            <person name="Ohm R."/>
            <person name="Sun H."/>
            <person name="Tunlid A."/>
            <person name="Henrissat B."/>
            <person name="Grigoriev I.V."/>
            <person name="Hibbett D.S."/>
            <person name="Martin F."/>
        </authorList>
    </citation>
    <scope>NUCLEOTIDE SEQUENCE [LARGE SCALE GENOMIC DNA]</scope>
    <source>
        <strain evidence="11">Zn</strain>
    </source>
</reference>
<feature type="domain" description="UCH catalytic" evidence="9">
    <location>
        <begin position="1"/>
        <end position="226"/>
    </location>
</feature>
<feature type="region of interest" description="Disordered" evidence="8">
    <location>
        <begin position="1"/>
        <end position="25"/>
    </location>
</feature>
<dbReference type="InterPro" id="IPR001578">
    <property type="entry name" value="Peptidase_C12_UCH"/>
</dbReference>
<evidence type="ECO:0000256" key="8">
    <source>
        <dbReference type="SAM" id="MobiDB-lite"/>
    </source>
</evidence>
<keyword evidence="3" id="KW-0645">Protease</keyword>
<gene>
    <name evidence="10" type="ORF">OIDMADRAFT_122651</name>
</gene>
<reference evidence="10 11" key="1">
    <citation type="submission" date="2014-04" db="EMBL/GenBank/DDBJ databases">
        <authorList>
            <consortium name="DOE Joint Genome Institute"/>
            <person name="Kuo A."/>
            <person name="Martino E."/>
            <person name="Perotto S."/>
            <person name="Kohler A."/>
            <person name="Nagy L.G."/>
            <person name="Floudas D."/>
            <person name="Copeland A."/>
            <person name="Barry K.W."/>
            <person name="Cichocki N."/>
            <person name="Veneault-Fourrey C."/>
            <person name="LaButti K."/>
            <person name="Lindquist E.A."/>
            <person name="Lipzen A."/>
            <person name="Lundell T."/>
            <person name="Morin E."/>
            <person name="Murat C."/>
            <person name="Sun H."/>
            <person name="Tunlid A."/>
            <person name="Henrissat B."/>
            <person name="Grigoriev I.V."/>
            <person name="Hibbett D.S."/>
            <person name="Martin F."/>
            <person name="Nordberg H.P."/>
            <person name="Cantor M.N."/>
            <person name="Hua S.X."/>
        </authorList>
    </citation>
    <scope>NUCLEOTIDE SEQUENCE [LARGE SCALE GENOMIC DNA]</scope>
    <source>
        <strain evidence="10 11">Zn</strain>
    </source>
</reference>
<dbReference type="InParanoid" id="A0A0C3HF69"/>
<dbReference type="OrthoDB" id="1924260at2759"/>
<evidence type="ECO:0000313" key="11">
    <source>
        <dbReference type="Proteomes" id="UP000054321"/>
    </source>
</evidence>
<evidence type="ECO:0000256" key="7">
    <source>
        <dbReference type="PROSITE-ProRule" id="PRU01393"/>
    </source>
</evidence>
<evidence type="ECO:0000256" key="3">
    <source>
        <dbReference type="ARBA" id="ARBA00022670"/>
    </source>
</evidence>
<evidence type="ECO:0000313" key="10">
    <source>
        <dbReference type="EMBL" id="KIN00962.1"/>
    </source>
</evidence>
<proteinExistence type="inferred from homology"/>
<dbReference type="Pfam" id="PF01088">
    <property type="entry name" value="Peptidase_C12"/>
    <property type="match status" value="1"/>
</dbReference>
<dbReference type="GO" id="GO:0005737">
    <property type="term" value="C:cytoplasm"/>
    <property type="evidence" value="ECO:0007669"/>
    <property type="project" value="TreeGrafter"/>
</dbReference>
<evidence type="ECO:0000256" key="2">
    <source>
        <dbReference type="ARBA" id="ARBA00012759"/>
    </source>
</evidence>
<dbReference type="STRING" id="913774.A0A0C3HF69"/>
<name>A0A0C3HF69_OIDMZ</name>
<dbReference type="Proteomes" id="UP000054321">
    <property type="component" value="Unassembled WGS sequence"/>
</dbReference>
<evidence type="ECO:0000256" key="6">
    <source>
        <dbReference type="ARBA" id="ARBA00022807"/>
    </source>
</evidence>
<comment type="catalytic activity">
    <reaction evidence="1">
        <text>Thiol-dependent hydrolysis of ester, thioester, amide, peptide and isopeptide bonds formed by the C-terminal Gly of ubiquitin (a 76-residue protein attached to proteins as an intracellular targeting signal).</text>
        <dbReference type="EC" id="3.4.19.12"/>
    </reaction>
</comment>
<dbReference type="GO" id="GO:0006511">
    <property type="term" value="P:ubiquitin-dependent protein catabolic process"/>
    <property type="evidence" value="ECO:0007669"/>
    <property type="project" value="InterPro"/>
</dbReference>
<dbReference type="SUPFAM" id="SSF54001">
    <property type="entry name" value="Cysteine proteinases"/>
    <property type="match status" value="1"/>
</dbReference>
<dbReference type="HOGENOM" id="CLU_018316_3_0_1"/>
<dbReference type="GO" id="GO:0004843">
    <property type="term" value="F:cysteine-type deubiquitinase activity"/>
    <property type="evidence" value="ECO:0007669"/>
    <property type="project" value="UniProtKB-EC"/>
</dbReference>
<keyword evidence="4" id="KW-0833">Ubl conjugation pathway</keyword>
<dbReference type="GO" id="GO:0016579">
    <property type="term" value="P:protein deubiquitination"/>
    <property type="evidence" value="ECO:0007669"/>
    <property type="project" value="TreeGrafter"/>
</dbReference>
<dbReference type="InterPro" id="IPR036959">
    <property type="entry name" value="Peptidase_C12_UCH_sf"/>
</dbReference>
<protein>
    <recommendedName>
        <fullName evidence="2">ubiquitinyl hydrolase 1</fullName>
        <ecNumber evidence="2">3.4.19.12</ecNumber>
    </recommendedName>
</protein>
<dbReference type="PROSITE" id="PS52048">
    <property type="entry name" value="UCH_DOMAIN"/>
    <property type="match status" value="1"/>
</dbReference>
<organism evidence="10 11">
    <name type="scientific">Oidiodendron maius (strain Zn)</name>
    <dbReference type="NCBI Taxonomy" id="913774"/>
    <lineage>
        <taxon>Eukaryota</taxon>
        <taxon>Fungi</taxon>
        <taxon>Dikarya</taxon>
        <taxon>Ascomycota</taxon>
        <taxon>Pezizomycotina</taxon>
        <taxon>Leotiomycetes</taxon>
        <taxon>Leotiomycetes incertae sedis</taxon>
        <taxon>Myxotrichaceae</taxon>
        <taxon>Oidiodendron</taxon>
    </lineage>
</organism>
<dbReference type="EC" id="3.4.19.12" evidence="2"/>
<dbReference type="EMBL" id="KN832876">
    <property type="protein sequence ID" value="KIN00962.1"/>
    <property type="molecule type" value="Genomic_DNA"/>
</dbReference>
<dbReference type="InterPro" id="IPR038765">
    <property type="entry name" value="Papain-like_cys_pep_sf"/>
</dbReference>
<comment type="similarity">
    <text evidence="7">Belongs to the peptidase C12 family.</text>
</comment>
<dbReference type="PANTHER" id="PTHR10589">
    <property type="entry name" value="UBIQUITIN CARBOXYL-TERMINAL HYDROLASE"/>
    <property type="match status" value="1"/>
</dbReference>
<evidence type="ECO:0000259" key="9">
    <source>
        <dbReference type="PROSITE" id="PS52048"/>
    </source>
</evidence>